<dbReference type="AlphaFoldDB" id="A0A3S5BTR5"/>
<comment type="caution">
    <text evidence="1">The sequence shown here is derived from an EMBL/GenBank/DDBJ whole genome shotgun (WGS) entry which is preliminary data.</text>
</comment>
<evidence type="ECO:0000313" key="1">
    <source>
        <dbReference type="EMBL" id="VEL18007.1"/>
    </source>
</evidence>
<keyword evidence="2" id="KW-1185">Reference proteome</keyword>
<organism evidence="1 2">
    <name type="scientific">Protopolystoma xenopodis</name>
    <dbReference type="NCBI Taxonomy" id="117903"/>
    <lineage>
        <taxon>Eukaryota</taxon>
        <taxon>Metazoa</taxon>
        <taxon>Spiralia</taxon>
        <taxon>Lophotrochozoa</taxon>
        <taxon>Platyhelminthes</taxon>
        <taxon>Monogenea</taxon>
        <taxon>Polyopisthocotylea</taxon>
        <taxon>Polystomatidea</taxon>
        <taxon>Polystomatidae</taxon>
        <taxon>Protopolystoma</taxon>
    </lineage>
</organism>
<name>A0A3S5BTR5_9PLAT</name>
<proteinExistence type="predicted"/>
<dbReference type="Proteomes" id="UP000784294">
    <property type="component" value="Unassembled WGS sequence"/>
</dbReference>
<dbReference type="EMBL" id="CAAALY010035247">
    <property type="protein sequence ID" value="VEL18007.1"/>
    <property type="molecule type" value="Genomic_DNA"/>
</dbReference>
<evidence type="ECO:0000313" key="2">
    <source>
        <dbReference type="Proteomes" id="UP000784294"/>
    </source>
</evidence>
<sequence>MMIDLALLVPVDMPYPPMNVVWKNAVTALFRSWSVLWYFTSILVTLRLRIWDSRSTVDAHFCSVEVDNLCWPFGCASVLRPLSPVWLRNVNLALLPPSVSIGTLTSSQVVSGGGQTGVFSAPLPS</sequence>
<reference evidence="1" key="1">
    <citation type="submission" date="2018-11" db="EMBL/GenBank/DDBJ databases">
        <authorList>
            <consortium name="Pathogen Informatics"/>
        </authorList>
    </citation>
    <scope>NUCLEOTIDE SEQUENCE</scope>
</reference>
<gene>
    <name evidence="1" type="ORF">PXEA_LOCUS11447</name>
</gene>
<accession>A0A3S5BTR5</accession>
<protein>
    <submittedName>
        <fullName evidence="1">Uncharacterized protein</fullName>
    </submittedName>
</protein>